<dbReference type="GO" id="GO:0004084">
    <property type="term" value="F:branched-chain-amino-acid transaminase activity"/>
    <property type="evidence" value="ECO:0007669"/>
    <property type="project" value="InterPro"/>
</dbReference>
<evidence type="ECO:0000256" key="5">
    <source>
        <dbReference type="ARBA" id="ARBA00022898"/>
    </source>
</evidence>
<dbReference type="InterPro" id="IPR043132">
    <property type="entry name" value="BCAT-like_C"/>
</dbReference>
<dbReference type="NCBIfam" id="TIGR01123">
    <property type="entry name" value="ilvE_II"/>
    <property type="match status" value="1"/>
</dbReference>
<accession>A0A2P7ZD72</accession>
<dbReference type="InterPro" id="IPR005786">
    <property type="entry name" value="B_amino_transII"/>
</dbReference>
<evidence type="ECO:0000256" key="4">
    <source>
        <dbReference type="ARBA" id="ARBA00022679"/>
    </source>
</evidence>
<dbReference type="EMBL" id="NHZQ01000236">
    <property type="protein sequence ID" value="PSK46150.1"/>
    <property type="molecule type" value="Genomic_DNA"/>
</dbReference>
<sequence>MPRPAEPRADIDWNSFHMEVNVHVESKWTSQTGTWSEPECVKDPYLRVHSLAPVLHYGQEVFEGLKALRDPDGNIRIFRPDFHASRLNHSSSLVSIPAISTEHFLRCVKLAVQANAEFAPPNHASAMLYIRPFVFGCGASIMLEPADEYLFCVSVLVVGAFHGVKPVDALILEDFDRAAPRGIGSGKVGGNYAPVMRWSKHARSQGFGVTLHLDSQTRTEIEEFSTSTFVGIRSLSGSITLCIPASRSILEGVTCDCIKQLAQSLGWKVECRSVKYEELSEFTEVMACGTAATILPIKSITRKSSGDKFSYCEDFEGFGPLTRKLLAMLQDIQKGYTEDTYGWLTDAFADVDL</sequence>
<evidence type="ECO:0000256" key="2">
    <source>
        <dbReference type="ARBA" id="ARBA00009320"/>
    </source>
</evidence>
<dbReference type="Gene3D" id="3.20.10.10">
    <property type="entry name" value="D-amino Acid Aminotransferase, subunit A, domain 2"/>
    <property type="match status" value="1"/>
</dbReference>
<reference evidence="7 8" key="1">
    <citation type="submission" date="2017-05" db="EMBL/GenBank/DDBJ databases">
        <title>Draft genome sequence of Elsinoe australis.</title>
        <authorList>
            <person name="Cheng Q."/>
        </authorList>
    </citation>
    <scope>NUCLEOTIDE SEQUENCE [LARGE SCALE GENOMIC DNA]</scope>
    <source>
        <strain evidence="7 8">NL1</strain>
    </source>
</reference>
<dbReference type="Gene3D" id="3.30.470.10">
    <property type="match status" value="1"/>
</dbReference>
<comment type="similarity">
    <text evidence="2">Belongs to the class-IV pyridoxal-phosphate-dependent aminotransferase family.</text>
</comment>
<keyword evidence="5" id="KW-0663">Pyridoxal phosphate</keyword>
<evidence type="ECO:0000313" key="7">
    <source>
        <dbReference type="EMBL" id="PSK46150.1"/>
    </source>
</evidence>
<comment type="caution">
    <text evidence="7">The sequence shown here is derived from an EMBL/GenBank/DDBJ whole genome shotgun (WGS) entry which is preliminary data.</text>
</comment>
<evidence type="ECO:0000256" key="3">
    <source>
        <dbReference type="ARBA" id="ARBA00022576"/>
    </source>
</evidence>
<dbReference type="Proteomes" id="UP000243723">
    <property type="component" value="Unassembled WGS sequence"/>
</dbReference>
<comment type="cofactor">
    <cofactor evidence="1">
        <name>pyridoxal 5'-phosphate</name>
        <dbReference type="ChEBI" id="CHEBI:597326"/>
    </cofactor>
</comment>
<gene>
    <name evidence="7" type="ORF">B9Z65_5118</name>
</gene>
<dbReference type="STRING" id="40998.A0A2P7ZD72"/>
<dbReference type="GO" id="GO:0009081">
    <property type="term" value="P:branched-chain amino acid metabolic process"/>
    <property type="evidence" value="ECO:0007669"/>
    <property type="project" value="InterPro"/>
</dbReference>
<organism evidence="7 8">
    <name type="scientific">Elsinoe australis</name>
    <dbReference type="NCBI Taxonomy" id="40998"/>
    <lineage>
        <taxon>Eukaryota</taxon>
        <taxon>Fungi</taxon>
        <taxon>Dikarya</taxon>
        <taxon>Ascomycota</taxon>
        <taxon>Pezizomycotina</taxon>
        <taxon>Dothideomycetes</taxon>
        <taxon>Dothideomycetidae</taxon>
        <taxon>Myriangiales</taxon>
        <taxon>Elsinoaceae</taxon>
        <taxon>Elsinoe</taxon>
    </lineage>
</organism>
<dbReference type="AlphaFoldDB" id="A0A2P7ZD72"/>
<protein>
    <submittedName>
        <fullName evidence="7">Uncharacterized protein</fullName>
    </submittedName>
</protein>
<dbReference type="Pfam" id="PF01063">
    <property type="entry name" value="Aminotran_4"/>
    <property type="match status" value="1"/>
</dbReference>
<dbReference type="OrthoDB" id="409992at2759"/>
<proteinExistence type="inferred from homology"/>
<dbReference type="PANTHER" id="PTHR42825:SF2">
    <property type="entry name" value="BRANCHED-CHAIN-AMINO-ACID AMINOTRANSFERASE 3, CHLOROPLASTIC-RELATED"/>
    <property type="match status" value="1"/>
</dbReference>
<dbReference type="InterPro" id="IPR043131">
    <property type="entry name" value="BCAT-like_N"/>
</dbReference>
<keyword evidence="3" id="KW-0032">Aminotransferase</keyword>
<feature type="modified residue" description="N6-(pyridoxal phosphate)lysine" evidence="6">
    <location>
        <position position="187"/>
    </location>
</feature>
<evidence type="ECO:0000313" key="8">
    <source>
        <dbReference type="Proteomes" id="UP000243723"/>
    </source>
</evidence>
<dbReference type="SUPFAM" id="SSF56752">
    <property type="entry name" value="D-aminoacid aminotransferase-like PLP-dependent enzymes"/>
    <property type="match status" value="1"/>
</dbReference>
<dbReference type="CDD" id="cd01557">
    <property type="entry name" value="BCAT_beta_family"/>
    <property type="match status" value="1"/>
</dbReference>
<dbReference type="InterPro" id="IPR001544">
    <property type="entry name" value="Aminotrans_IV"/>
</dbReference>
<dbReference type="PANTHER" id="PTHR42825">
    <property type="entry name" value="AMINO ACID AMINOTRANSFERASE"/>
    <property type="match status" value="1"/>
</dbReference>
<evidence type="ECO:0000256" key="1">
    <source>
        <dbReference type="ARBA" id="ARBA00001933"/>
    </source>
</evidence>
<dbReference type="InterPro" id="IPR036038">
    <property type="entry name" value="Aminotransferase-like"/>
</dbReference>
<dbReference type="InterPro" id="IPR033939">
    <property type="entry name" value="BCAT_family"/>
</dbReference>
<keyword evidence="8" id="KW-1185">Reference proteome</keyword>
<evidence type="ECO:0000256" key="6">
    <source>
        <dbReference type="PIRSR" id="PIRSR006468-1"/>
    </source>
</evidence>
<name>A0A2P7ZD72_9PEZI</name>
<keyword evidence="4" id="KW-0808">Transferase</keyword>
<dbReference type="PIRSF" id="PIRSF006468">
    <property type="entry name" value="BCAT1"/>
    <property type="match status" value="1"/>
</dbReference>